<dbReference type="AlphaFoldDB" id="A0A9X1I603"/>
<evidence type="ECO:0000313" key="3">
    <source>
        <dbReference type="Proteomes" id="UP001139286"/>
    </source>
</evidence>
<protein>
    <submittedName>
        <fullName evidence="2">Uncharacterized protein</fullName>
    </submittedName>
</protein>
<name>A0A9X1I603_9FLAO</name>
<accession>A0A9X1I603</accession>
<reference evidence="2" key="1">
    <citation type="submission" date="2021-10" db="EMBL/GenBank/DDBJ databases">
        <title>Tamlana sargassums sp. nov., and Tamlana laminarinivorans sp. nov., two new bacteria isolated from the brown alga.</title>
        <authorList>
            <person name="Li J."/>
        </authorList>
    </citation>
    <scope>NUCLEOTIDE SEQUENCE</scope>
    <source>
        <strain evidence="2">62-3</strain>
    </source>
</reference>
<dbReference type="EMBL" id="JAJAPX010000001">
    <property type="protein sequence ID" value="MCB4807475.1"/>
    <property type="molecule type" value="Genomic_DNA"/>
</dbReference>
<comment type="caution">
    <text evidence="2">The sequence shown here is derived from an EMBL/GenBank/DDBJ whole genome shotgun (WGS) entry which is preliminary data.</text>
</comment>
<sequence>MIIKKQTISFFILFCFGLLIKTVNAQNLNNLVETLATSLQTVEAAKQEYSQSLKLLENNYVNYSLTAIDAKGNTEEVIYNFSFGDIDINTVRSVTKKDVIIVQLLINSKQKLIKEVSNNGDKISYTDNLAFFAKNIDNARDLVDAIKNIIPTNETLEKNKLALTSYQDHINWLEKNVQDVDNVKTQIIQKIEGSTKNDGHIKLSTTINSKSKTKAIDAEFNLATLNPNSLMYKISGEEFFIQASNRRNIKAIKVFQDGVQQSYTNVIYFYCNSIENAKDLYKVLSQSIPLAEKALEASKPSINTTANAVSYLNKVIANISSNETSYTQSIEGDCVSKIIVKETNPKGSTDNLYTFNFSDINTDNIDYDSSKTQLFLEINTRKKAKFIRHLKNDELQNYTDSFKIYFENIEDALTAKEALQTITRNCEDYQGTPNVTSVSSGLEALKKEITIVKIGDDNFDQTFEIVSTNPYTVKLTEVFSNLKKSVEGIFEFGLADINPKNISIATAGKSTLVELNTNHLEKIIKTYEDGNIKSYSYKLAIQATDIENARNIAALLKQTIEQLK</sequence>
<dbReference type="Proteomes" id="UP001139286">
    <property type="component" value="Unassembled WGS sequence"/>
</dbReference>
<keyword evidence="3" id="KW-1185">Reference proteome</keyword>
<evidence type="ECO:0000256" key="1">
    <source>
        <dbReference type="SAM" id="Coils"/>
    </source>
</evidence>
<gene>
    <name evidence="2" type="ORF">LG651_04370</name>
</gene>
<evidence type="ECO:0000313" key="2">
    <source>
        <dbReference type="EMBL" id="MCB4807475.1"/>
    </source>
</evidence>
<proteinExistence type="predicted"/>
<keyword evidence="1" id="KW-0175">Coiled coil</keyword>
<feature type="coiled-coil region" evidence="1">
    <location>
        <begin position="28"/>
        <end position="59"/>
    </location>
</feature>
<organism evidence="2 3">
    <name type="scientific">Neotamlana sargassicola</name>
    <dbReference type="NCBI Taxonomy" id="2883125"/>
    <lineage>
        <taxon>Bacteria</taxon>
        <taxon>Pseudomonadati</taxon>
        <taxon>Bacteroidota</taxon>
        <taxon>Flavobacteriia</taxon>
        <taxon>Flavobacteriales</taxon>
        <taxon>Flavobacteriaceae</taxon>
        <taxon>Neotamlana</taxon>
    </lineage>
</organism>
<dbReference type="RefSeq" id="WP_226694924.1">
    <property type="nucleotide sequence ID" value="NZ_JAJAPX010000001.1"/>
</dbReference>